<dbReference type="InterPro" id="IPR007096">
    <property type="entry name" value="RNA-dir_Rpol_cat_phage"/>
</dbReference>
<dbReference type="EC" id="2.7.7.48" evidence="1"/>
<dbReference type="InterPro" id="IPR005093">
    <property type="entry name" value="RNArep_beta"/>
</dbReference>
<evidence type="ECO:0000256" key="6">
    <source>
        <dbReference type="ARBA" id="ARBA00022953"/>
    </source>
</evidence>
<feature type="binding site" evidence="9">
    <location>
        <position position="381"/>
    </location>
    <ligand>
        <name>Mg(2+)</name>
        <dbReference type="ChEBI" id="CHEBI:18420"/>
        <label>2</label>
    </ligand>
</feature>
<evidence type="ECO:0000256" key="3">
    <source>
        <dbReference type="ARBA" id="ARBA00022679"/>
    </source>
</evidence>
<protein>
    <recommendedName>
        <fullName evidence="1">RNA-directed RNA polymerase</fullName>
        <ecNumber evidence="1">2.7.7.48</ecNumber>
    </recommendedName>
    <alternativeName>
        <fullName evidence="7">RNA replicase beta chain</fullName>
    </alternativeName>
</protein>
<dbReference type="RefSeq" id="YP_010769447.1">
    <property type="nucleotide sequence ID" value="NC_073977.1"/>
</dbReference>
<feature type="binding site" evidence="9">
    <location>
        <position position="380"/>
    </location>
    <ligand>
        <name>Mg(2+)</name>
        <dbReference type="ChEBI" id="CHEBI:18420"/>
        <label>2</label>
    </ligand>
</feature>
<reference evidence="12" key="1">
    <citation type="submission" date="2020-09" db="EMBL/GenBank/DDBJ databases">
        <title>Leviviricetes taxonomy.</title>
        <authorList>
            <person name="Stockdale S.R."/>
            <person name="Callanan J."/>
            <person name="Adriaenssens E.M."/>
            <person name="Kuhn J.H."/>
            <person name="Rumnieks J."/>
            <person name="Shkoporov A."/>
            <person name="Draper L.A."/>
            <person name="Ross P."/>
            <person name="Hill C."/>
        </authorList>
    </citation>
    <scope>NUCLEOTIDE SEQUENCE</scope>
</reference>
<evidence type="ECO:0000313" key="13">
    <source>
        <dbReference type="Proteomes" id="UP000677299"/>
    </source>
</evidence>
<dbReference type="GO" id="GO:0000166">
    <property type="term" value="F:nucleotide binding"/>
    <property type="evidence" value="ECO:0007669"/>
    <property type="project" value="UniProtKB-KW"/>
</dbReference>
<dbReference type="GO" id="GO:0039694">
    <property type="term" value="P:viral RNA genome replication"/>
    <property type="evidence" value="ECO:0007669"/>
    <property type="project" value="InterPro"/>
</dbReference>
<evidence type="ECO:0000256" key="9">
    <source>
        <dbReference type="PIRSR" id="PIRSR605093-1"/>
    </source>
</evidence>
<dbReference type="PROSITE" id="PS50522">
    <property type="entry name" value="RDRP_PHAGE"/>
    <property type="match status" value="1"/>
</dbReference>
<evidence type="ECO:0000256" key="4">
    <source>
        <dbReference type="ARBA" id="ARBA00022695"/>
    </source>
</evidence>
<dbReference type="Pfam" id="PF03431">
    <property type="entry name" value="RNA_replicase_B"/>
    <property type="match status" value="1"/>
</dbReference>
<keyword evidence="2 12" id="KW-0696">RNA-directed RNA polymerase</keyword>
<proteinExistence type="predicted"/>
<keyword evidence="13" id="KW-1185">Reference proteome</keyword>
<keyword evidence="9" id="KW-0460">Magnesium</keyword>
<keyword evidence="4" id="KW-0548">Nucleotidyltransferase</keyword>
<evidence type="ECO:0000256" key="7">
    <source>
        <dbReference type="ARBA" id="ARBA00030248"/>
    </source>
</evidence>
<dbReference type="KEGG" id="vg:80398465"/>
<dbReference type="EMBL" id="BK013598">
    <property type="protein sequence ID" value="DAD50689.1"/>
    <property type="molecule type" value="Genomic_RNA"/>
</dbReference>
<keyword evidence="3" id="KW-0808">Transferase</keyword>
<dbReference type="InterPro" id="IPR043502">
    <property type="entry name" value="DNA/RNA_pol_sf"/>
</dbReference>
<evidence type="ECO:0000256" key="5">
    <source>
        <dbReference type="ARBA" id="ARBA00022741"/>
    </source>
</evidence>
<dbReference type="GO" id="GO:0003968">
    <property type="term" value="F:RNA-directed RNA polymerase activity"/>
    <property type="evidence" value="ECO:0007669"/>
    <property type="project" value="UniProtKB-KW"/>
</dbReference>
<feature type="binding site" evidence="9">
    <location>
        <position position="286"/>
    </location>
    <ligand>
        <name>Mg(2+)</name>
        <dbReference type="ChEBI" id="CHEBI:18420"/>
        <label>2</label>
    </ligand>
</feature>
<gene>
    <name evidence="12" type="primary">SRR6960799_27_3</name>
</gene>
<dbReference type="SUPFAM" id="SSF56672">
    <property type="entry name" value="DNA/RNA polymerases"/>
    <property type="match status" value="1"/>
</dbReference>
<name>A0A8S5KZ56_9VIRU</name>
<evidence type="ECO:0000256" key="10">
    <source>
        <dbReference type="SAM" id="MobiDB-lite"/>
    </source>
</evidence>
<accession>A0A8S5KZ56</accession>
<dbReference type="Proteomes" id="UP000677299">
    <property type="component" value="Segment"/>
</dbReference>
<comment type="cofactor">
    <cofactor evidence="9">
        <name>Mg(2+)</name>
        <dbReference type="ChEBI" id="CHEBI:18420"/>
    </cofactor>
    <text evidence="9">Binds 2 Mg(2+) per subunit.</text>
</comment>
<keyword evidence="5" id="KW-0547">Nucleotide-binding</keyword>
<feature type="region of interest" description="Disordered" evidence="10">
    <location>
        <begin position="1"/>
        <end position="27"/>
    </location>
</feature>
<sequence length="592" mass="65746">MNTRPSRVCVGSKRRSGLSKPRNELAGRRSAAKRIMETLYSALGMGIAPSKQVRDELYEQAMAARGASNFAACYLAAEVFSKLTTDDSSSKVARQSAALQNFLQGEAQCAMTNYRLTWDPFPTQKIERVIGIAQRLVSKTLGDSFDFGEFITLCDHGSGATSSLARRRASQANKWESETHITSAALPYGVALAEYRHPGMGVGNVGISGHSFTVVDSDLLDSVNKNVEANRVIGKQPGWNVFFQKGVGRMIRRRLRRRGLLEKDAQTYHQHLACIGSRTGALATVDLKNASGTISCALVELIFQDSKPWLKVMQDLRCAKWQWGADHVGAGQSGSYEMFSAMGNGYTFEMETLLFWALASACCLVLGVNPTIDVLSVYGDDIICPVECVPLIREVFSHCGLTFNSRKSFWSGPFRESCGGHFYGGQNVTPFYVKRIPEYLPDLVVLHNKVSLWLARAGGDEPGLEKVLAMCRSNVPRRFWGPPGVAGCLWSPWHLHGAQWSRDKQRWSITLVHFKSLPQAEPAFGAYQQWTWQKRTGVPTDVTDELVTSESMRENRDLIATTRAYVDPDAWSYIRQSEHLAPIYLLSDEKSS</sequence>
<feature type="domain" description="RdRp catalytic" evidence="11">
    <location>
        <begin position="271"/>
        <end position="412"/>
    </location>
</feature>
<dbReference type="GeneID" id="80398465"/>
<dbReference type="GO" id="GO:0046872">
    <property type="term" value="F:metal ion binding"/>
    <property type="evidence" value="ECO:0007669"/>
    <property type="project" value="UniProtKB-KW"/>
</dbReference>
<keyword evidence="9" id="KW-0479">Metal-binding</keyword>
<evidence type="ECO:0000256" key="2">
    <source>
        <dbReference type="ARBA" id="ARBA00022484"/>
    </source>
</evidence>
<organism evidence="12 13">
    <name type="scientific">ssRNA phage SRR6960799_27</name>
    <dbReference type="NCBI Taxonomy" id="2786584"/>
    <lineage>
        <taxon>Viruses</taxon>
        <taxon>Riboviria</taxon>
        <taxon>Orthornavirae</taxon>
        <taxon>Lenarviricota</taxon>
        <taxon>Leviviricetes</taxon>
        <taxon>Norzivirales</taxon>
        <taxon>Fiersviridae</taxon>
        <taxon>Kemicevirus</taxon>
        <taxon>Kemicevirus caenihabitans</taxon>
    </lineage>
</organism>
<keyword evidence="6" id="KW-0693">Viral RNA replication</keyword>
<evidence type="ECO:0000259" key="11">
    <source>
        <dbReference type="PROSITE" id="PS50522"/>
    </source>
</evidence>
<evidence type="ECO:0000256" key="1">
    <source>
        <dbReference type="ARBA" id="ARBA00012494"/>
    </source>
</evidence>
<comment type="catalytic activity">
    <reaction evidence="8">
        <text>RNA(n) + a ribonucleoside 5'-triphosphate = RNA(n+1) + diphosphate</text>
        <dbReference type="Rhea" id="RHEA:21248"/>
        <dbReference type="Rhea" id="RHEA-COMP:14527"/>
        <dbReference type="Rhea" id="RHEA-COMP:17342"/>
        <dbReference type="ChEBI" id="CHEBI:33019"/>
        <dbReference type="ChEBI" id="CHEBI:61557"/>
        <dbReference type="ChEBI" id="CHEBI:140395"/>
        <dbReference type="EC" id="2.7.7.48"/>
    </reaction>
</comment>
<evidence type="ECO:0000313" key="12">
    <source>
        <dbReference type="EMBL" id="DAD50689.1"/>
    </source>
</evidence>
<evidence type="ECO:0000256" key="8">
    <source>
        <dbReference type="ARBA" id="ARBA00048744"/>
    </source>
</evidence>